<evidence type="ECO:0000313" key="2">
    <source>
        <dbReference type="EMBL" id="KAG2584021.1"/>
    </source>
</evidence>
<accession>A0A8T0RDT1</accession>
<proteinExistence type="inferred from homology"/>
<dbReference type="Gene3D" id="3.30.559.10">
    <property type="entry name" value="Chloramphenicol acetyltransferase-like domain"/>
    <property type="match status" value="2"/>
</dbReference>
<dbReference type="GO" id="GO:0016747">
    <property type="term" value="F:acyltransferase activity, transferring groups other than amino-acyl groups"/>
    <property type="evidence" value="ECO:0007669"/>
    <property type="project" value="UniProtKB-ARBA"/>
</dbReference>
<comment type="similarity">
    <text evidence="1">Belongs to the plant acyltransferase family.</text>
</comment>
<dbReference type="PANTHER" id="PTHR31147">
    <property type="entry name" value="ACYL TRANSFERASE 4"/>
    <property type="match status" value="1"/>
</dbReference>
<gene>
    <name evidence="2" type="ORF">PVAP13_6KG257400</name>
</gene>
<dbReference type="AlphaFoldDB" id="A0A8T0RDT1"/>
<comment type="caution">
    <text evidence="2">The sequence shown here is derived from an EMBL/GenBank/DDBJ whole genome shotgun (WGS) entry which is preliminary data.</text>
</comment>
<protein>
    <submittedName>
        <fullName evidence="2">Uncharacterized protein</fullName>
    </submittedName>
</protein>
<keyword evidence="3" id="KW-1185">Reference proteome</keyword>
<organism evidence="2 3">
    <name type="scientific">Panicum virgatum</name>
    <name type="common">Blackwell switchgrass</name>
    <dbReference type="NCBI Taxonomy" id="38727"/>
    <lineage>
        <taxon>Eukaryota</taxon>
        <taxon>Viridiplantae</taxon>
        <taxon>Streptophyta</taxon>
        <taxon>Embryophyta</taxon>
        <taxon>Tracheophyta</taxon>
        <taxon>Spermatophyta</taxon>
        <taxon>Magnoliopsida</taxon>
        <taxon>Liliopsida</taxon>
        <taxon>Poales</taxon>
        <taxon>Poaceae</taxon>
        <taxon>PACMAD clade</taxon>
        <taxon>Panicoideae</taxon>
        <taxon>Panicodae</taxon>
        <taxon>Paniceae</taxon>
        <taxon>Panicinae</taxon>
        <taxon>Panicum</taxon>
        <taxon>Panicum sect. Hiantes</taxon>
    </lineage>
</organism>
<evidence type="ECO:0000256" key="1">
    <source>
        <dbReference type="ARBA" id="ARBA00009861"/>
    </source>
</evidence>
<dbReference type="Pfam" id="PF02458">
    <property type="entry name" value="Transferase"/>
    <property type="match status" value="1"/>
</dbReference>
<name>A0A8T0RDT1_PANVG</name>
<reference evidence="2" key="1">
    <citation type="submission" date="2020-05" db="EMBL/GenBank/DDBJ databases">
        <title>WGS assembly of Panicum virgatum.</title>
        <authorList>
            <person name="Lovell J.T."/>
            <person name="Jenkins J."/>
            <person name="Shu S."/>
            <person name="Juenger T.E."/>
            <person name="Schmutz J."/>
        </authorList>
    </citation>
    <scope>NUCLEOTIDE SEQUENCE</scope>
    <source>
        <strain evidence="2">AP13</strain>
    </source>
</reference>
<dbReference type="PANTHER" id="PTHR31147:SF55">
    <property type="entry name" value="HXXXD-TYPE ACYL-TRANSFERASE FAMILY PROTEIN"/>
    <property type="match status" value="1"/>
</dbReference>
<dbReference type="InterPro" id="IPR023213">
    <property type="entry name" value="CAT-like_dom_sf"/>
</dbReference>
<sequence>MMLVTEFSCGGFVVGVTWNHGIADGAGMGQFLQAVGELARGSPSPSVAPVRWDDSLPSLPPPARFISSKPLGLVYLDITVPSSSIDRVRAEFHERSNGRRRTCTVFEAVAAVLWQCRTRAIASSPDSAALLSFAVNLRRHVNAKDGYYGNCIATQQVTATAGTVAKADVTDLIDMIKRAKNAVLDQLFAKNGGDLQPEPAMDESQLDELRYNALSLSSWRNIGFEKADFGSGTPERVISYMPQPSMLTWPCCVVSLPCKQNKDAPNSVVSVCVRNEHVDAFLRELARFT</sequence>
<dbReference type="Proteomes" id="UP000823388">
    <property type="component" value="Chromosome 6K"/>
</dbReference>
<evidence type="ECO:0000313" key="3">
    <source>
        <dbReference type="Proteomes" id="UP000823388"/>
    </source>
</evidence>
<dbReference type="SUPFAM" id="SSF52777">
    <property type="entry name" value="CoA-dependent acyltransferases"/>
    <property type="match status" value="1"/>
</dbReference>
<dbReference type="InterPro" id="IPR050898">
    <property type="entry name" value="Plant_acyltransferase"/>
</dbReference>
<dbReference type="EMBL" id="CM029047">
    <property type="protein sequence ID" value="KAG2584021.1"/>
    <property type="molecule type" value="Genomic_DNA"/>
</dbReference>